<dbReference type="SUPFAM" id="SSF56645">
    <property type="entry name" value="Acyl-CoA dehydrogenase NM domain-like"/>
    <property type="match status" value="1"/>
</dbReference>
<evidence type="ECO:0000256" key="2">
    <source>
        <dbReference type="ARBA" id="ARBA00009347"/>
    </source>
</evidence>
<dbReference type="InterPro" id="IPR036250">
    <property type="entry name" value="AcylCo_DH-like_C"/>
</dbReference>
<dbReference type="Pfam" id="PF02770">
    <property type="entry name" value="Acyl-CoA_dh_M"/>
    <property type="match status" value="1"/>
</dbReference>
<dbReference type="InterPro" id="IPR009100">
    <property type="entry name" value="AcylCoA_DH/oxidase_NM_dom_sf"/>
</dbReference>
<dbReference type="Gene3D" id="2.40.110.10">
    <property type="entry name" value="Butyryl-CoA Dehydrogenase, subunit A, domain 2"/>
    <property type="match status" value="1"/>
</dbReference>
<keyword evidence="5 6" id="KW-0560">Oxidoreductase</keyword>
<dbReference type="OrthoDB" id="9775090at2"/>
<dbReference type="SUPFAM" id="SSF47203">
    <property type="entry name" value="Acyl-CoA dehydrogenase C-terminal domain-like"/>
    <property type="match status" value="1"/>
</dbReference>
<dbReference type="InterPro" id="IPR009075">
    <property type="entry name" value="AcylCo_DH/oxidase_C"/>
</dbReference>
<name>A0A0H1RJ79_9HYPH</name>
<dbReference type="InterPro" id="IPR037069">
    <property type="entry name" value="AcylCoA_DH/ox_N_sf"/>
</dbReference>
<reference evidence="10 11" key="1">
    <citation type="submission" date="2015-05" db="EMBL/GenBank/DDBJ databases">
        <title>Draft genome sequence of Microvirga vignae strain BR3299, a novel nitrogen fixing bacteria isolated from Brazil semi-aired region.</title>
        <authorList>
            <person name="Zilli J.E."/>
            <person name="Passos S.R."/>
            <person name="Leite J."/>
            <person name="Baldani J.I."/>
            <person name="Xavier G.R."/>
            <person name="Rumjaneck N.G."/>
            <person name="Simoes-Araujo J.L."/>
        </authorList>
    </citation>
    <scope>NUCLEOTIDE SEQUENCE [LARGE SCALE GENOMIC DNA]</scope>
    <source>
        <strain evidence="10 11">BR3299</strain>
    </source>
</reference>
<proteinExistence type="inferred from homology"/>
<gene>
    <name evidence="10" type="ORF">AA309_00045</name>
</gene>
<keyword evidence="3 6" id="KW-0285">Flavoprotein</keyword>
<dbReference type="Pfam" id="PF02771">
    <property type="entry name" value="Acyl-CoA_dh_N"/>
    <property type="match status" value="1"/>
</dbReference>
<evidence type="ECO:0000259" key="8">
    <source>
        <dbReference type="Pfam" id="PF02770"/>
    </source>
</evidence>
<feature type="domain" description="Acyl-CoA oxidase/dehydrogenase middle" evidence="8">
    <location>
        <begin position="128"/>
        <end position="222"/>
    </location>
</feature>
<evidence type="ECO:0000256" key="4">
    <source>
        <dbReference type="ARBA" id="ARBA00022827"/>
    </source>
</evidence>
<dbReference type="Gene3D" id="1.10.540.10">
    <property type="entry name" value="Acyl-CoA dehydrogenase/oxidase, N-terminal domain"/>
    <property type="match status" value="1"/>
</dbReference>
<evidence type="ECO:0000256" key="1">
    <source>
        <dbReference type="ARBA" id="ARBA00001974"/>
    </source>
</evidence>
<dbReference type="RefSeq" id="WP_047186937.1">
    <property type="nucleotide sequence ID" value="NZ_LCYG01000001.1"/>
</dbReference>
<dbReference type="GO" id="GO:0005886">
    <property type="term" value="C:plasma membrane"/>
    <property type="evidence" value="ECO:0007669"/>
    <property type="project" value="TreeGrafter"/>
</dbReference>
<evidence type="ECO:0000313" key="10">
    <source>
        <dbReference type="EMBL" id="KLK95089.1"/>
    </source>
</evidence>
<feature type="domain" description="Acyl-CoA dehydrogenase/oxidase C-terminal" evidence="7">
    <location>
        <begin position="234"/>
        <end position="395"/>
    </location>
</feature>
<keyword evidence="4 6" id="KW-0274">FAD</keyword>
<keyword evidence="11" id="KW-1185">Reference proteome</keyword>
<dbReference type="InterPro" id="IPR013786">
    <property type="entry name" value="AcylCoA_DH/ox_N"/>
</dbReference>
<dbReference type="EMBL" id="LCYG01000001">
    <property type="protein sequence ID" value="KLK95089.1"/>
    <property type="molecule type" value="Genomic_DNA"/>
</dbReference>
<accession>A0A0H1RJ79</accession>
<protein>
    <recommendedName>
        <fullName evidence="12">Acyl-CoA dehydrogenase</fullName>
    </recommendedName>
</protein>
<dbReference type="GO" id="GO:0016627">
    <property type="term" value="F:oxidoreductase activity, acting on the CH-CH group of donors"/>
    <property type="evidence" value="ECO:0007669"/>
    <property type="project" value="InterPro"/>
</dbReference>
<organism evidence="10 11">
    <name type="scientific">Microvirga vignae</name>
    <dbReference type="NCBI Taxonomy" id="1225564"/>
    <lineage>
        <taxon>Bacteria</taxon>
        <taxon>Pseudomonadati</taxon>
        <taxon>Pseudomonadota</taxon>
        <taxon>Alphaproteobacteria</taxon>
        <taxon>Hyphomicrobiales</taxon>
        <taxon>Methylobacteriaceae</taxon>
        <taxon>Microvirga</taxon>
    </lineage>
</organism>
<dbReference type="PANTHER" id="PTHR43292:SF3">
    <property type="entry name" value="ACYL-COA DEHYDROGENASE FADE29"/>
    <property type="match status" value="1"/>
</dbReference>
<evidence type="ECO:0008006" key="12">
    <source>
        <dbReference type="Google" id="ProtNLM"/>
    </source>
</evidence>
<evidence type="ECO:0000256" key="3">
    <source>
        <dbReference type="ARBA" id="ARBA00022630"/>
    </source>
</evidence>
<comment type="similarity">
    <text evidence="2 6">Belongs to the acyl-CoA dehydrogenase family.</text>
</comment>
<comment type="cofactor">
    <cofactor evidence="1 6">
        <name>FAD</name>
        <dbReference type="ChEBI" id="CHEBI:57692"/>
    </cofactor>
</comment>
<dbReference type="Pfam" id="PF00441">
    <property type="entry name" value="Acyl-CoA_dh_1"/>
    <property type="match status" value="1"/>
</dbReference>
<dbReference type="STRING" id="1225564.AA309_00045"/>
<dbReference type="InterPro" id="IPR052161">
    <property type="entry name" value="Mycobact_Acyl-CoA_DH"/>
</dbReference>
<dbReference type="GO" id="GO:0050660">
    <property type="term" value="F:flavin adenine dinucleotide binding"/>
    <property type="evidence" value="ECO:0007669"/>
    <property type="project" value="InterPro"/>
</dbReference>
<dbReference type="InterPro" id="IPR046373">
    <property type="entry name" value="Acyl-CoA_Oxase/DH_mid-dom_sf"/>
</dbReference>
<comment type="caution">
    <text evidence="10">The sequence shown here is derived from an EMBL/GenBank/DDBJ whole genome shotgun (WGS) entry which is preliminary data.</text>
</comment>
<evidence type="ECO:0000313" key="11">
    <source>
        <dbReference type="Proteomes" id="UP000035489"/>
    </source>
</evidence>
<sequence>MAISFVFDERVEAFRAQVAQTLADALPPHIRSQVADERIDLTRADQAAWQSKLDSLGWGGVGLPPESGGPGWTDEEYFVFLRELGRADAPRPPLYGLKMVAPTLVRFGTPEQITRYLPDITAGRTFWCQAFSEPNAGSDLAAMTCPAKKTEDGYEITGSKTWISDAHHADLMFGLFRTSSTGRKQEGITALVVDMKSPGITVRPLPNYEGTHECNEIFFDQVRVPAANLIGEEGNGWQVAKFLLSVERFDTAEVPRSLATLGRIRNRIAALEEKSGYTAHVQGLRARFARLEIELRALAATECRYVLGTPQEELTGAEPSLLKWIGTELQQDLLELLMDAYGEQAQAGLPIEDAQPGACRPVEGGFAGRAFHRYRVTTIYAGSTEIQKELIARTALGLRT</sequence>
<dbReference type="InterPro" id="IPR006091">
    <property type="entry name" value="Acyl-CoA_Oxase/DH_mid-dom"/>
</dbReference>
<evidence type="ECO:0000259" key="9">
    <source>
        <dbReference type="Pfam" id="PF02771"/>
    </source>
</evidence>
<feature type="domain" description="Acyl-CoA dehydrogenase/oxidase N-terminal" evidence="9">
    <location>
        <begin position="9"/>
        <end position="123"/>
    </location>
</feature>
<dbReference type="PATRIC" id="fig|1225564.3.peg.9"/>
<evidence type="ECO:0000259" key="7">
    <source>
        <dbReference type="Pfam" id="PF00441"/>
    </source>
</evidence>
<dbReference type="AlphaFoldDB" id="A0A0H1RJ79"/>
<dbReference type="Proteomes" id="UP000035489">
    <property type="component" value="Unassembled WGS sequence"/>
</dbReference>
<dbReference type="Gene3D" id="1.20.140.10">
    <property type="entry name" value="Butyryl-CoA Dehydrogenase, subunit A, domain 3"/>
    <property type="match status" value="1"/>
</dbReference>
<evidence type="ECO:0000256" key="5">
    <source>
        <dbReference type="ARBA" id="ARBA00023002"/>
    </source>
</evidence>
<dbReference type="PANTHER" id="PTHR43292">
    <property type="entry name" value="ACYL-COA DEHYDROGENASE"/>
    <property type="match status" value="1"/>
</dbReference>
<evidence type="ECO:0000256" key="6">
    <source>
        <dbReference type="RuleBase" id="RU362125"/>
    </source>
</evidence>